<feature type="domain" description="Dihydroorotase catalytic" evidence="2">
    <location>
        <begin position="54"/>
        <end position="249"/>
    </location>
</feature>
<evidence type="ECO:0000259" key="2">
    <source>
        <dbReference type="Pfam" id="PF12890"/>
    </source>
</evidence>
<proteinExistence type="predicted"/>
<dbReference type="GO" id="GO:0004038">
    <property type="term" value="F:allantoinase activity"/>
    <property type="evidence" value="ECO:0007669"/>
    <property type="project" value="TreeGrafter"/>
</dbReference>
<sequence>MSSELWRQVRILDSVSSSDRIADVLITDGVIQEVAAPISDYPPGTEIQDGAGLVLGTGLVDLYSHSGEPGFESRETWDSLKQAATAGGFTRLNILPDTQPTVDRPSHLTLWERRYAEESHRVSASFPHKDTSPQIRGWGAITQKLQGEQMTELAEMAAAGVVGFTDGQPIRDLLLLQRVLEYVKPLDKPIALRASDRQLASQGVIREGSIALRLGLPINPTISETTSLAAILEVVAVVGTPVHIMQVSTGRGVELIRQAKTQGLPITASTTWMHLLLDSQDLCSYNPNLRLEPPLGNPQDRIELIAGVRSGIIDAIAIDHAPYTYEEKTVAFTDAPPGAIGLELALPLLWQAFVATGQWSGLELWQRLSSFPARCLGQQLSAITPGNPAELTLFAPKAAWSVNSQTIHSLSTNTPWWGQELTGRVLKTWNPRT</sequence>
<reference evidence="3 4" key="1">
    <citation type="submission" date="2018-02" db="EMBL/GenBank/DDBJ databases">
        <authorList>
            <person name="Cohen D.B."/>
            <person name="Kent A.D."/>
        </authorList>
    </citation>
    <scope>NUCLEOTIDE SEQUENCE [LARGE SCALE GENOMIC DNA]</scope>
    <source>
        <strain evidence="3 4">CCAP 1448/3</strain>
    </source>
</reference>
<dbReference type="SUPFAM" id="SSF51556">
    <property type="entry name" value="Metallo-dependent hydrolases"/>
    <property type="match status" value="1"/>
</dbReference>
<dbReference type="EMBL" id="PVWJ01000009">
    <property type="protein sequence ID" value="PSB04652.1"/>
    <property type="molecule type" value="Genomic_DNA"/>
</dbReference>
<dbReference type="OrthoDB" id="9765462at2"/>
<comment type="caution">
    <text evidence="3">The sequence shown here is derived from an EMBL/GenBank/DDBJ whole genome shotgun (WGS) entry which is preliminary data.</text>
</comment>
<evidence type="ECO:0000313" key="4">
    <source>
        <dbReference type="Proteomes" id="UP000238762"/>
    </source>
</evidence>
<gene>
    <name evidence="3" type="ORF">C7B64_02930</name>
</gene>
<dbReference type="InterPro" id="IPR032466">
    <property type="entry name" value="Metal_Hydrolase"/>
</dbReference>
<protein>
    <submittedName>
        <fullName evidence="3">Dihydroorotase</fullName>
        <ecNumber evidence="3">3.5.2.3</ecNumber>
    </submittedName>
</protein>
<evidence type="ECO:0000256" key="1">
    <source>
        <dbReference type="ARBA" id="ARBA00022975"/>
    </source>
</evidence>
<dbReference type="PANTHER" id="PTHR43668:SF2">
    <property type="entry name" value="ALLANTOINASE"/>
    <property type="match status" value="1"/>
</dbReference>
<dbReference type="NCBIfam" id="NF005614">
    <property type="entry name" value="PRK07369.1"/>
    <property type="match status" value="1"/>
</dbReference>
<dbReference type="Proteomes" id="UP000238762">
    <property type="component" value="Unassembled WGS sequence"/>
</dbReference>
<evidence type="ECO:0000313" key="3">
    <source>
        <dbReference type="EMBL" id="PSB04652.1"/>
    </source>
</evidence>
<dbReference type="InterPro" id="IPR004722">
    <property type="entry name" value="DHOase"/>
</dbReference>
<dbReference type="GO" id="GO:0006145">
    <property type="term" value="P:purine nucleobase catabolic process"/>
    <property type="evidence" value="ECO:0007669"/>
    <property type="project" value="TreeGrafter"/>
</dbReference>
<dbReference type="NCBIfam" id="TIGR00857">
    <property type="entry name" value="pyrC_multi"/>
    <property type="match status" value="1"/>
</dbReference>
<dbReference type="EC" id="3.5.2.3" evidence="3"/>
<reference evidence="3 4" key="2">
    <citation type="submission" date="2018-03" db="EMBL/GenBank/DDBJ databases">
        <title>The ancient ancestry and fast evolution of plastids.</title>
        <authorList>
            <person name="Moore K.R."/>
            <person name="Magnabosco C."/>
            <person name="Momper L."/>
            <person name="Gold D.A."/>
            <person name="Bosak T."/>
            <person name="Fournier G.P."/>
        </authorList>
    </citation>
    <scope>NUCLEOTIDE SEQUENCE [LARGE SCALE GENOMIC DNA]</scope>
    <source>
        <strain evidence="3 4">CCAP 1448/3</strain>
    </source>
</reference>
<dbReference type="Gene3D" id="3.20.20.140">
    <property type="entry name" value="Metal-dependent hydrolases"/>
    <property type="match status" value="1"/>
</dbReference>
<dbReference type="RefSeq" id="WP_106287161.1">
    <property type="nucleotide sequence ID" value="NZ_CAWNTC010000176.1"/>
</dbReference>
<dbReference type="Pfam" id="PF12890">
    <property type="entry name" value="DHOase"/>
    <property type="match status" value="1"/>
</dbReference>
<keyword evidence="3" id="KW-0378">Hydrolase</keyword>
<accession>A0A2T1C8P1</accession>
<dbReference type="InterPro" id="IPR024403">
    <property type="entry name" value="DHOase_cat"/>
</dbReference>
<dbReference type="AlphaFoldDB" id="A0A2T1C8P1"/>
<dbReference type="GO" id="GO:0005737">
    <property type="term" value="C:cytoplasm"/>
    <property type="evidence" value="ECO:0007669"/>
    <property type="project" value="TreeGrafter"/>
</dbReference>
<name>A0A2T1C8P1_9CYAN</name>
<dbReference type="InterPro" id="IPR050138">
    <property type="entry name" value="DHOase/Allantoinase_Hydrolase"/>
</dbReference>
<dbReference type="Gene3D" id="2.30.40.10">
    <property type="entry name" value="Urease, subunit C, domain 1"/>
    <property type="match status" value="1"/>
</dbReference>
<dbReference type="GO" id="GO:0004151">
    <property type="term" value="F:dihydroorotase activity"/>
    <property type="evidence" value="ECO:0007669"/>
    <property type="project" value="UniProtKB-EC"/>
</dbReference>
<dbReference type="PANTHER" id="PTHR43668">
    <property type="entry name" value="ALLANTOINASE"/>
    <property type="match status" value="1"/>
</dbReference>
<dbReference type="SUPFAM" id="SSF51338">
    <property type="entry name" value="Composite domain of metallo-dependent hydrolases"/>
    <property type="match status" value="1"/>
</dbReference>
<keyword evidence="4" id="KW-1185">Reference proteome</keyword>
<dbReference type="GO" id="GO:0006221">
    <property type="term" value="P:pyrimidine nucleotide biosynthetic process"/>
    <property type="evidence" value="ECO:0007669"/>
    <property type="project" value="UniProtKB-KW"/>
</dbReference>
<organism evidence="3 4">
    <name type="scientific">Merismopedia glauca CCAP 1448/3</name>
    <dbReference type="NCBI Taxonomy" id="1296344"/>
    <lineage>
        <taxon>Bacteria</taxon>
        <taxon>Bacillati</taxon>
        <taxon>Cyanobacteriota</taxon>
        <taxon>Cyanophyceae</taxon>
        <taxon>Synechococcales</taxon>
        <taxon>Merismopediaceae</taxon>
        <taxon>Merismopedia</taxon>
    </lineage>
</organism>
<dbReference type="InterPro" id="IPR011059">
    <property type="entry name" value="Metal-dep_hydrolase_composite"/>
</dbReference>
<keyword evidence="1" id="KW-0665">Pyrimidine biosynthesis</keyword>
<dbReference type="CDD" id="cd01317">
    <property type="entry name" value="DHOase_IIa"/>
    <property type="match status" value="1"/>
</dbReference>
<dbReference type="GO" id="GO:0046872">
    <property type="term" value="F:metal ion binding"/>
    <property type="evidence" value="ECO:0007669"/>
    <property type="project" value="InterPro"/>
</dbReference>